<evidence type="ECO:0000256" key="1">
    <source>
        <dbReference type="SAM" id="MobiDB-lite"/>
    </source>
</evidence>
<feature type="compositionally biased region" description="Low complexity" evidence="1">
    <location>
        <begin position="36"/>
        <end position="53"/>
    </location>
</feature>
<dbReference type="PANTHER" id="PTHR10900:SF77">
    <property type="entry name" value="FI19380P1"/>
    <property type="match status" value="1"/>
</dbReference>
<name>A0ABQ3ICP9_9PSEU</name>
<feature type="signal peptide" evidence="2">
    <location>
        <begin position="1"/>
        <end position="20"/>
    </location>
</feature>
<dbReference type="InterPro" id="IPR000782">
    <property type="entry name" value="FAS1_domain"/>
</dbReference>
<dbReference type="Gene3D" id="2.30.180.10">
    <property type="entry name" value="FAS1 domain"/>
    <property type="match status" value="1"/>
</dbReference>
<feature type="chain" id="PRO_5046499774" evidence="2">
    <location>
        <begin position="21"/>
        <end position="211"/>
    </location>
</feature>
<feature type="region of interest" description="Disordered" evidence="1">
    <location>
        <begin position="22"/>
        <end position="53"/>
    </location>
</feature>
<dbReference type="Pfam" id="PF02469">
    <property type="entry name" value="Fasciclin"/>
    <property type="match status" value="1"/>
</dbReference>
<evidence type="ECO:0000256" key="2">
    <source>
        <dbReference type="SAM" id="SignalP"/>
    </source>
</evidence>
<evidence type="ECO:0000313" key="4">
    <source>
        <dbReference type="EMBL" id="GHE75504.1"/>
    </source>
</evidence>
<organism evidence="4 5">
    <name type="scientific">Amycolatopsis deserti</name>
    <dbReference type="NCBI Taxonomy" id="185696"/>
    <lineage>
        <taxon>Bacteria</taxon>
        <taxon>Bacillati</taxon>
        <taxon>Actinomycetota</taxon>
        <taxon>Actinomycetes</taxon>
        <taxon>Pseudonocardiales</taxon>
        <taxon>Pseudonocardiaceae</taxon>
        <taxon>Amycolatopsis</taxon>
    </lineage>
</organism>
<keyword evidence="5" id="KW-1185">Reference proteome</keyword>
<dbReference type="SUPFAM" id="SSF82153">
    <property type="entry name" value="FAS1 domain"/>
    <property type="match status" value="1"/>
</dbReference>
<dbReference type="PROSITE" id="PS51257">
    <property type="entry name" value="PROKAR_LIPOPROTEIN"/>
    <property type="match status" value="1"/>
</dbReference>
<dbReference type="PROSITE" id="PS50213">
    <property type="entry name" value="FAS1"/>
    <property type="match status" value="1"/>
</dbReference>
<evidence type="ECO:0000259" key="3">
    <source>
        <dbReference type="PROSITE" id="PS50213"/>
    </source>
</evidence>
<dbReference type="InterPro" id="IPR036378">
    <property type="entry name" value="FAS1_dom_sf"/>
</dbReference>
<evidence type="ECO:0000313" key="5">
    <source>
        <dbReference type="Proteomes" id="UP000605897"/>
    </source>
</evidence>
<keyword evidence="2" id="KW-0732">Signal</keyword>
<accession>A0ABQ3ICP9</accession>
<protein>
    <submittedName>
        <fullName evidence="4">Lipoprotein</fullName>
    </submittedName>
</protein>
<keyword evidence="4" id="KW-0449">Lipoprotein</keyword>
<dbReference type="InterPro" id="IPR050904">
    <property type="entry name" value="Adhesion/Biosynth-related"/>
</dbReference>
<reference evidence="5" key="1">
    <citation type="journal article" date="2019" name="Int. J. Syst. Evol. Microbiol.">
        <title>The Global Catalogue of Microorganisms (GCM) 10K type strain sequencing project: providing services to taxonomists for standard genome sequencing and annotation.</title>
        <authorList>
            <consortium name="The Broad Institute Genomics Platform"/>
            <consortium name="The Broad Institute Genome Sequencing Center for Infectious Disease"/>
            <person name="Wu L."/>
            <person name="Ma J."/>
        </authorList>
    </citation>
    <scope>NUCLEOTIDE SEQUENCE [LARGE SCALE GENOMIC DNA]</scope>
    <source>
        <strain evidence="5">CGMCC 4.7677</strain>
    </source>
</reference>
<gene>
    <name evidence="4" type="ORF">GCM10017786_00240</name>
</gene>
<feature type="domain" description="FAS1" evidence="3">
    <location>
        <begin position="76"/>
        <end position="206"/>
    </location>
</feature>
<sequence>MQFKRTLAAVVIAGTATGLAACGSSDDSSGSGGGTSAPAAPMPSSSAPAAAMSGEFGPACGQVPATGPGSFQGMSTAPVATAAGNNPVLSTLVSAVQKANLVDTLNSAQNITVFAPANAAFGKIPEADLNKVLSDNAALAKLLQYHVVAQRISPEQLAGGEFTTLEGQQVKTSGSGEDFTVNGSAKVVCGNVRTANATVYIIDRVLMPSAS</sequence>
<dbReference type="SMART" id="SM00554">
    <property type="entry name" value="FAS1"/>
    <property type="match status" value="1"/>
</dbReference>
<proteinExistence type="predicted"/>
<dbReference type="RefSeq" id="WP_191242425.1">
    <property type="nucleotide sequence ID" value="NZ_BNAU01000001.1"/>
</dbReference>
<comment type="caution">
    <text evidence="4">The sequence shown here is derived from an EMBL/GenBank/DDBJ whole genome shotgun (WGS) entry which is preliminary data.</text>
</comment>
<dbReference type="PANTHER" id="PTHR10900">
    <property type="entry name" value="PERIOSTIN-RELATED"/>
    <property type="match status" value="1"/>
</dbReference>
<dbReference type="EMBL" id="BNAU01000001">
    <property type="protein sequence ID" value="GHE75504.1"/>
    <property type="molecule type" value="Genomic_DNA"/>
</dbReference>
<dbReference type="Proteomes" id="UP000605897">
    <property type="component" value="Unassembled WGS sequence"/>
</dbReference>